<dbReference type="EMBL" id="JBJQND010000016">
    <property type="protein sequence ID" value="KAL3846517.1"/>
    <property type="molecule type" value="Genomic_DNA"/>
</dbReference>
<dbReference type="AlphaFoldDB" id="A0ABD3UE20"/>
<dbReference type="Proteomes" id="UP001634394">
    <property type="component" value="Unassembled WGS sequence"/>
</dbReference>
<dbReference type="Pfam" id="PF05960">
    <property type="entry name" value="DUF885"/>
    <property type="match status" value="2"/>
</dbReference>
<feature type="non-terminal residue" evidence="2">
    <location>
        <position position="1"/>
    </location>
</feature>
<dbReference type="PANTHER" id="PTHR33361">
    <property type="entry name" value="GLR0591 PROTEIN"/>
    <property type="match status" value="1"/>
</dbReference>
<dbReference type="PANTHER" id="PTHR33361:SF2">
    <property type="entry name" value="DUF885 DOMAIN-CONTAINING PROTEIN"/>
    <property type="match status" value="1"/>
</dbReference>
<keyword evidence="3" id="KW-1185">Reference proteome</keyword>
<evidence type="ECO:0000313" key="2">
    <source>
        <dbReference type="EMBL" id="KAL3846517.1"/>
    </source>
</evidence>
<feature type="compositionally biased region" description="Polar residues" evidence="1">
    <location>
        <begin position="395"/>
        <end position="415"/>
    </location>
</feature>
<reference evidence="2 3" key="1">
    <citation type="submission" date="2024-11" db="EMBL/GenBank/DDBJ databases">
        <title>Chromosome-level genome assembly of the freshwater bivalve Anodonta woodiana.</title>
        <authorList>
            <person name="Chen X."/>
        </authorList>
    </citation>
    <scope>NUCLEOTIDE SEQUENCE [LARGE SCALE GENOMIC DNA]</scope>
    <source>
        <strain evidence="2">MN2024</strain>
        <tissue evidence="2">Gills</tissue>
    </source>
</reference>
<feature type="region of interest" description="Disordered" evidence="1">
    <location>
        <begin position="391"/>
        <end position="415"/>
    </location>
</feature>
<evidence type="ECO:0008006" key="4">
    <source>
        <dbReference type="Google" id="ProtNLM"/>
    </source>
</evidence>
<name>A0ABD3UE20_SINWO</name>
<accession>A0ABD3UE20</accession>
<gene>
    <name evidence="2" type="ORF">ACJMK2_017497</name>
</gene>
<protein>
    <recommendedName>
        <fullName evidence="4">DUF885 domain-containing protein</fullName>
    </recommendedName>
</protein>
<organism evidence="2 3">
    <name type="scientific">Sinanodonta woodiana</name>
    <name type="common">Chinese pond mussel</name>
    <name type="synonym">Anodonta woodiana</name>
    <dbReference type="NCBI Taxonomy" id="1069815"/>
    <lineage>
        <taxon>Eukaryota</taxon>
        <taxon>Metazoa</taxon>
        <taxon>Spiralia</taxon>
        <taxon>Lophotrochozoa</taxon>
        <taxon>Mollusca</taxon>
        <taxon>Bivalvia</taxon>
        <taxon>Autobranchia</taxon>
        <taxon>Heteroconchia</taxon>
        <taxon>Palaeoheterodonta</taxon>
        <taxon>Unionida</taxon>
        <taxon>Unionoidea</taxon>
        <taxon>Unionidae</taxon>
        <taxon>Unioninae</taxon>
        <taxon>Sinanodonta</taxon>
    </lineage>
</organism>
<comment type="caution">
    <text evidence="2">The sequence shown here is derived from an EMBL/GenBank/DDBJ whole genome shotgun (WGS) entry which is preliminary data.</text>
</comment>
<evidence type="ECO:0000313" key="3">
    <source>
        <dbReference type="Proteomes" id="UP001634394"/>
    </source>
</evidence>
<evidence type="ECO:0000256" key="1">
    <source>
        <dbReference type="SAM" id="MobiDB-lite"/>
    </source>
</evidence>
<proteinExistence type="predicted"/>
<sequence length="415" mass="48024">NRLPCMIDELIANEFAFPLLEPFLEEKAPIVLGESLQIMTERAKAAIKKLILKLKELKLFIAKEYMPCTRKICGILGWENGAQNYRDTLRWHTSLNVTPEEVHQKGLDEVDRIHQQMLKVMDKLGFKGSVQDCFTTLKKNPDFLLTDPEAALQRYRDIIFQRIMPELPKYFKNLPNLPIVVKHSSQDGVRGEYEPGSKDRMRPGTFYANVRRPEDNPTFSMVSMTLHETVPGHHLAESHSMVSDLPLFRKHMNWRAISAPFYFPFYNSYAEGWALYAEFLGEEMGIYRDDFEFWDRARAVEYVLNYTGLTREAADIEIDRYITWPGQACGYKMGELKIKELRQKATNELGQLFDLPEFHDIVLSNGPMPLDILEDLIDNWIRDVKSAATPPEISSKCSMNPDNTSRNQQQVFNES</sequence>
<dbReference type="InterPro" id="IPR010281">
    <property type="entry name" value="DUF885"/>
</dbReference>